<feature type="region of interest" description="Disordered" evidence="5">
    <location>
        <begin position="38"/>
        <end position="86"/>
    </location>
</feature>
<keyword evidence="4" id="KW-0444">Lipid biosynthesis</keyword>
<dbReference type="RefSeq" id="WP_076979068.1">
    <property type="nucleotide sequence ID" value="NZ_CP019124.1"/>
</dbReference>
<dbReference type="SUPFAM" id="SSF51230">
    <property type="entry name" value="Single hybrid motif"/>
    <property type="match status" value="1"/>
</dbReference>
<reference evidence="6 7" key="1">
    <citation type="submission" date="2017-01" db="EMBL/GenBank/DDBJ databases">
        <title>Genomic analysis of Xuhuaishuia manganoxidans DY6-4.</title>
        <authorList>
            <person name="Wang X."/>
        </authorList>
    </citation>
    <scope>NUCLEOTIDE SEQUENCE [LARGE SCALE GENOMIC DNA]</scope>
    <source>
        <strain evidence="6 7">DY6-4</strain>
    </source>
</reference>
<dbReference type="GO" id="GO:0006633">
    <property type="term" value="P:fatty acid biosynthetic process"/>
    <property type="evidence" value="ECO:0007669"/>
    <property type="project" value="UniProtKB-UniPathway"/>
</dbReference>
<dbReference type="Gene3D" id="2.40.50.100">
    <property type="match status" value="1"/>
</dbReference>
<evidence type="ECO:0000256" key="1">
    <source>
        <dbReference type="ARBA" id="ARBA00003761"/>
    </source>
</evidence>
<evidence type="ECO:0000256" key="4">
    <source>
        <dbReference type="RuleBase" id="RU364072"/>
    </source>
</evidence>
<dbReference type="PANTHER" id="PTHR45266:SF3">
    <property type="entry name" value="OXALOACETATE DECARBOXYLASE ALPHA CHAIN"/>
    <property type="match status" value="1"/>
</dbReference>
<dbReference type="PRINTS" id="PR01071">
    <property type="entry name" value="ACOABIOTINCC"/>
</dbReference>
<accession>A0A1U7DGI2</accession>
<dbReference type="InterPro" id="IPR050709">
    <property type="entry name" value="Biotin_Carboxyl_Carrier/Decarb"/>
</dbReference>
<dbReference type="InterPro" id="IPR001249">
    <property type="entry name" value="AcCoA_biotinCC"/>
</dbReference>
<evidence type="ECO:0000256" key="5">
    <source>
        <dbReference type="SAM" id="MobiDB-lite"/>
    </source>
</evidence>
<keyword evidence="4" id="KW-0276">Fatty acid metabolism</keyword>
<dbReference type="STRING" id="1267768.BV394_04315"/>
<sequence>MTLSFKDVADIVKIIDSSSCDEVVLELEGAKLVVRRGGAAGAPSGAPAPTHAQAQAQSAPGGTSQAPAAAPAAPQQSNAPAARGAAEGEVTVCSPMVGTFYTRPSPDEEPFVTVGSRIAAGAPLCMVEVMKLFTTIEAASGGTVVAVLAEDGQLVEFDQPLFVIRTD</sequence>
<dbReference type="UniPathway" id="UPA00094"/>
<dbReference type="OrthoDB" id="9811735at2"/>
<dbReference type="InterPro" id="IPR011053">
    <property type="entry name" value="Single_hybrid_motif"/>
</dbReference>
<dbReference type="PROSITE" id="PS50968">
    <property type="entry name" value="BIOTINYL_LIPOYL"/>
    <property type="match status" value="1"/>
</dbReference>
<dbReference type="NCBIfam" id="TIGR00531">
    <property type="entry name" value="BCCP"/>
    <property type="match status" value="1"/>
</dbReference>
<evidence type="ECO:0000256" key="3">
    <source>
        <dbReference type="ARBA" id="ARBA00023267"/>
    </source>
</evidence>
<comment type="pathway">
    <text evidence="4">Lipid metabolism; fatty acid biosynthesis.</text>
</comment>
<dbReference type="Pfam" id="PF00364">
    <property type="entry name" value="Biotin_lipoyl"/>
    <property type="match status" value="1"/>
</dbReference>
<evidence type="ECO:0000313" key="7">
    <source>
        <dbReference type="Proteomes" id="UP000187266"/>
    </source>
</evidence>
<keyword evidence="4" id="KW-0443">Lipid metabolism</keyword>
<gene>
    <name evidence="6" type="ORF">BV394_04315</name>
</gene>
<evidence type="ECO:0000313" key="6">
    <source>
        <dbReference type="EMBL" id="APX89045.1"/>
    </source>
</evidence>
<keyword evidence="7" id="KW-1185">Reference proteome</keyword>
<dbReference type="InterPro" id="IPR000089">
    <property type="entry name" value="Biotin_lipoyl"/>
</dbReference>
<protein>
    <recommendedName>
        <fullName evidence="2 4">Biotin carboxyl carrier protein of acetyl-CoA carboxylase</fullName>
    </recommendedName>
</protein>
<dbReference type="AlphaFoldDB" id="A0A1U7DGI2"/>
<keyword evidence="4" id="KW-0275">Fatty acid biosynthesis</keyword>
<feature type="compositionally biased region" description="Low complexity" evidence="5">
    <location>
        <begin position="41"/>
        <end position="82"/>
    </location>
</feature>
<dbReference type="CDD" id="cd06850">
    <property type="entry name" value="biotinyl_domain"/>
    <property type="match status" value="1"/>
</dbReference>
<comment type="function">
    <text evidence="1 4">This protein is a component of the acetyl coenzyme A carboxylase complex; first, biotin carboxylase catalyzes the carboxylation of the carrier protein and then the transcarboxylase transfers the carboxyl group to form malonyl-CoA.</text>
</comment>
<dbReference type="PANTHER" id="PTHR45266">
    <property type="entry name" value="OXALOACETATE DECARBOXYLASE ALPHA CHAIN"/>
    <property type="match status" value="1"/>
</dbReference>
<dbReference type="Proteomes" id="UP000187266">
    <property type="component" value="Chromosome"/>
</dbReference>
<organism evidence="6 7">
    <name type="scientific">Brevirhabdus pacifica</name>
    <dbReference type="NCBI Taxonomy" id="1267768"/>
    <lineage>
        <taxon>Bacteria</taxon>
        <taxon>Pseudomonadati</taxon>
        <taxon>Pseudomonadota</taxon>
        <taxon>Alphaproteobacteria</taxon>
        <taxon>Rhodobacterales</taxon>
        <taxon>Paracoccaceae</taxon>
        <taxon>Brevirhabdus</taxon>
    </lineage>
</organism>
<keyword evidence="3 4" id="KW-0092">Biotin</keyword>
<accession>A0A2M9DF24</accession>
<name>A0A1U7DGI2_9RHOB</name>
<dbReference type="EMBL" id="CP019124">
    <property type="protein sequence ID" value="APX89045.1"/>
    <property type="molecule type" value="Genomic_DNA"/>
</dbReference>
<proteinExistence type="predicted"/>
<dbReference type="GO" id="GO:0009317">
    <property type="term" value="C:acetyl-CoA carboxylase complex"/>
    <property type="evidence" value="ECO:0007669"/>
    <property type="project" value="InterPro"/>
</dbReference>
<dbReference type="GO" id="GO:0003989">
    <property type="term" value="F:acetyl-CoA carboxylase activity"/>
    <property type="evidence" value="ECO:0007669"/>
    <property type="project" value="InterPro"/>
</dbReference>
<evidence type="ECO:0000256" key="2">
    <source>
        <dbReference type="ARBA" id="ARBA00017562"/>
    </source>
</evidence>